<evidence type="ECO:0000313" key="1">
    <source>
        <dbReference type="EMBL" id="QUC67190.1"/>
    </source>
</evidence>
<sequence>MNQQKLSSWLKAIIIIIGLCGLIVYFGILPDCGSWMQDSYPEFASWHWPWMIFLWITAIPCYAILVLAWKIAVNIGENRSFSSSNAALLQGIAWLVAGDILFFFLGNVVFFFMSMNHPGIFLISLLICFVGFSVTVAAACLSHLVRKAADLQEQSDLTV</sequence>
<proteinExistence type="predicted"/>
<protein>
    <submittedName>
        <fullName evidence="1">DUF2975 domain-containing protein</fullName>
    </submittedName>
</protein>
<dbReference type="EMBL" id="CP068393">
    <property type="protein sequence ID" value="QUC67190.1"/>
    <property type="molecule type" value="Genomic_DNA"/>
</dbReference>
<dbReference type="Proteomes" id="UP000682782">
    <property type="component" value="Chromosome"/>
</dbReference>
<gene>
    <name evidence="1" type="ORF">JYE49_00270</name>
</gene>
<organism evidence="1 2">
    <name type="scientific">Aristaeella hokkaidonensis</name>
    <dbReference type="NCBI Taxonomy" id="3046382"/>
    <lineage>
        <taxon>Bacteria</taxon>
        <taxon>Bacillati</taxon>
        <taxon>Bacillota</taxon>
        <taxon>Clostridia</taxon>
        <taxon>Eubacteriales</taxon>
        <taxon>Aristaeellaceae</taxon>
        <taxon>Aristaeella</taxon>
    </lineage>
</organism>
<reference evidence="1" key="1">
    <citation type="submission" date="2021-01" db="EMBL/GenBank/DDBJ databases">
        <title>Complete genome sequence of Clostridiales bacterium R-7.</title>
        <authorList>
            <person name="Mahoney-Kurpe S.C."/>
            <person name="Palevich N."/>
            <person name="Koike S."/>
            <person name="Moon C.D."/>
            <person name="Attwood G.T."/>
        </authorList>
    </citation>
    <scope>NUCLEOTIDE SEQUENCE</scope>
    <source>
        <strain evidence="1">R-7</strain>
    </source>
</reference>
<accession>A0AC61MWM6</accession>
<evidence type="ECO:0000313" key="2">
    <source>
        <dbReference type="Proteomes" id="UP000682782"/>
    </source>
</evidence>
<keyword evidence="2" id="KW-1185">Reference proteome</keyword>
<name>A0AC61MWM6_9FIRM</name>